<gene>
    <name evidence="1" type="ORF">SDC9_103333</name>
</gene>
<reference evidence="1" key="1">
    <citation type="submission" date="2019-08" db="EMBL/GenBank/DDBJ databases">
        <authorList>
            <person name="Kucharzyk K."/>
            <person name="Murdoch R.W."/>
            <person name="Higgins S."/>
            <person name="Loffler F."/>
        </authorList>
    </citation>
    <scope>NUCLEOTIDE SEQUENCE</scope>
</reference>
<dbReference type="EMBL" id="VSSQ01015799">
    <property type="protein sequence ID" value="MPM56527.1"/>
    <property type="molecule type" value="Genomic_DNA"/>
</dbReference>
<dbReference type="AlphaFoldDB" id="A0A645ATW0"/>
<proteinExistence type="predicted"/>
<organism evidence="1">
    <name type="scientific">bioreactor metagenome</name>
    <dbReference type="NCBI Taxonomy" id="1076179"/>
    <lineage>
        <taxon>unclassified sequences</taxon>
        <taxon>metagenomes</taxon>
        <taxon>ecological metagenomes</taxon>
    </lineage>
</organism>
<protein>
    <submittedName>
        <fullName evidence="1">Uncharacterized protein</fullName>
    </submittedName>
</protein>
<evidence type="ECO:0000313" key="1">
    <source>
        <dbReference type="EMBL" id="MPM56527.1"/>
    </source>
</evidence>
<accession>A0A645ATW0</accession>
<sequence>MGDDALDAVVASGGAGGAYPQLPHGQRHVVVNHQHPLGRDFIESGGLAHGLAGEVHKGLGLHHQNPRPAEAQDIVCGLKLHLVQLDALLFRQQVHGEKAHIVPGFGVFFAGISKTGQNPLRPGGFVSKQHGFISLCIRIYPAWGRPSVFCHSTKAGRRTSAAILPQGRLPNEGSGKRFGAASIHTRREEPLPALWIQFRRGSSQRNSLEMETS</sequence>
<comment type="caution">
    <text evidence="1">The sequence shown here is derived from an EMBL/GenBank/DDBJ whole genome shotgun (WGS) entry which is preliminary data.</text>
</comment>
<name>A0A645ATW0_9ZZZZ</name>